<dbReference type="SUPFAM" id="SSF46557">
    <property type="entry name" value="GreA transcript cleavage protein, N-terminal domain"/>
    <property type="match status" value="1"/>
</dbReference>
<sequence length="174" mass="19628">MELSAVINHSDNMRLPTRKSEKLNKQDNGPVYLTKSGIEKLKRQILSLQLQTPELIKEVTRTQAMGDLSENAAYQEAKHQMRRAESKLFYSKERLKNAIEIQKDENDDTVHLGVKVIVEINGNQKIFEIVGPVEADPLHGRISYVSPLGLGLNGKRADDSVSVNGFEYKILEVK</sequence>
<feature type="domain" description="Transcription elongation factor GreA/GreB C-terminal" evidence="3">
    <location>
        <begin position="106"/>
        <end position="174"/>
    </location>
</feature>
<keyword evidence="1" id="KW-0805">Transcription regulation</keyword>
<protein>
    <recommendedName>
        <fullName evidence="7">Transcription elongation factor GreA</fullName>
    </recommendedName>
</protein>
<dbReference type="Gene3D" id="1.10.287.180">
    <property type="entry name" value="Transcription elongation factor, GreA/GreB, N-terminal domain"/>
    <property type="match status" value="1"/>
</dbReference>
<dbReference type="InterPro" id="IPR022691">
    <property type="entry name" value="Tscrpt_elong_fac_GreA/B_N"/>
</dbReference>
<dbReference type="Proteomes" id="UP000230251">
    <property type="component" value="Unassembled WGS sequence"/>
</dbReference>
<dbReference type="Gene3D" id="3.10.50.30">
    <property type="entry name" value="Transcription elongation factor, GreA/GreB, C-terminal domain"/>
    <property type="match status" value="1"/>
</dbReference>
<evidence type="ECO:0000259" key="3">
    <source>
        <dbReference type="Pfam" id="PF01272"/>
    </source>
</evidence>
<dbReference type="EMBL" id="PFSI01000022">
    <property type="protein sequence ID" value="PJC24712.1"/>
    <property type="molecule type" value="Genomic_DNA"/>
</dbReference>
<dbReference type="InterPro" id="IPR023459">
    <property type="entry name" value="Tscrpt_elong_fac_GreA/B_fam"/>
</dbReference>
<gene>
    <name evidence="5" type="ORF">CO057_01460</name>
</gene>
<dbReference type="PANTHER" id="PTHR30437">
    <property type="entry name" value="TRANSCRIPTION ELONGATION FACTOR GREA"/>
    <property type="match status" value="1"/>
</dbReference>
<dbReference type="InterPro" id="IPR001437">
    <property type="entry name" value="Tscrpt_elong_fac_GreA/B_C"/>
</dbReference>
<dbReference type="AlphaFoldDB" id="A0A2M8EPR0"/>
<dbReference type="SUPFAM" id="SSF54534">
    <property type="entry name" value="FKBP-like"/>
    <property type="match status" value="1"/>
</dbReference>
<organism evidence="5 6">
    <name type="scientific">Candidatus Uhrbacteria bacterium CG_4_9_14_0_2_um_filter_41_50</name>
    <dbReference type="NCBI Taxonomy" id="1975031"/>
    <lineage>
        <taxon>Bacteria</taxon>
        <taxon>Candidatus Uhriibacteriota</taxon>
    </lineage>
</organism>
<evidence type="ECO:0000256" key="1">
    <source>
        <dbReference type="ARBA" id="ARBA00023015"/>
    </source>
</evidence>
<evidence type="ECO:0000256" key="2">
    <source>
        <dbReference type="ARBA" id="ARBA00023163"/>
    </source>
</evidence>
<dbReference type="InterPro" id="IPR036953">
    <property type="entry name" value="GreA/GreB_C_sf"/>
</dbReference>
<feature type="domain" description="Transcription elongation factor GreA/GreB N-terminal" evidence="4">
    <location>
        <begin position="31"/>
        <end position="98"/>
    </location>
</feature>
<evidence type="ECO:0000313" key="5">
    <source>
        <dbReference type="EMBL" id="PJC24712.1"/>
    </source>
</evidence>
<evidence type="ECO:0000313" key="6">
    <source>
        <dbReference type="Proteomes" id="UP000230251"/>
    </source>
</evidence>
<dbReference type="GO" id="GO:0003677">
    <property type="term" value="F:DNA binding"/>
    <property type="evidence" value="ECO:0007669"/>
    <property type="project" value="InterPro"/>
</dbReference>
<dbReference type="GO" id="GO:0006354">
    <property type="term" value="P:DNA-templated transcription elongation"/>
    <property type="evidence" value="ECO:0007669"/>
    <property type="project" value="TreeGrafter"/>
</dbReference>
<evidence type="ECO:0000259" key="4">
    <source>
        <dbReference type="Pfam" id="PF03449"/>
    </source>
</evidence>
<dbReference type="PANTHER" id="PTHR30437:SF4">
    <property type="entry name" value="TRANSCRIPTION ELONGATION FACTOR GREA"/>
    <property type="match status" value="1"/>
</dbReference>
<evidence type="ECO:0008006" key="7">
    <source>
        <dbReference type="Google" id="ProtNLM"/>
    </source>
</evidence>
<proteinExistence type="predicted"/>
<dbReference type="GO" id="GO:0070063">
    <property type="term" value="F:RNA polymerase binding"/>
    <property type="evidence" value="ECO:0007669"/>
    <property type="project" value="InterPro"/>
</dbReference>
<name>A0A2M8EPR0_9BACT</name>
<dbReference type="PIRSF" id="PIRSF006092">
    <property type="entry name" value="GreA_GreB"/>
    <property type="match status" value="1"/>
</dbReference>
<dbReference type="Pfam" id="PF01272">
    <property type="entry name" value="GreA_GreB"/>
    <property type="match status" value="1"/>
</dbReference>
<keyword evidence="2" id="KW-0804">Transcription</keyword>
<dbReference type="GO" id="GO:0032784">
    <property type="term" value="P:regulation of DNA-templated transcription elongation"/>
    <property type="evidence" value="ECO:0007669"/>
    <property type="project" value="InterPro"/>
</dbReference>
<accession>A0A2M8EPR0</accession>
<reference evidence="6" key="1">
    <citation type="submission" date="2017-09" db="EMBL/GenBank/DDBJ databases">
        <title>Depth-based differentiation of microbial function through sediment-hosted aquifers and enrichment of novel symbionts in the deep terrestrial subsurface.</title>
        <authorList>
            <person name="Probst A.J."/>
            <person name="Ladd B."/>
            <person name="Jarett J.K."/>
            <person name="Geller-Mcgrath D.E."/>
            <person name="Sieber C.M.K."/>
            <person name="Emerson J.B."/>
            <person name="Anantharaman K."/>
            <person name="Thomas B.C."/>
            <person name="Malmstrom R."/>
            <person name="Stieglmeier M."/>
            <person name="Klingl A."/>
            <person name="Woyke T."/>
            <person name="Ryan C.M."/>
            <person name="Banfield J.F."/>
        </authorList>
    </citation>
    <scope>NUCLEOTIDE SEQUENCE [LARGE SCALE GENOMIC DNA]</scope>
</reference>
<dbReference type="Pfam" id="PF03449">
    <property type="entry name" value="GreA_GreB_N"/>
    <property type="match status" value="1"/>
</dbReference>
<comment type="caution">
    <text evidence="5">The sequence shown here is derived from an EMBL/GenBank/DDBJ whole genome shotgun (WGS) entry which is preliminary data.</text>
</comment>
<dbReference type="InterPro" id="IPR036805">
    <property type="entry name" value="Tscrpt_elong_fac_GreA/B_N_sf"/>
</dbReference>